<dbReference type="InterPro" id="IPR011527">
    <property type="entry name" value="ABC1_TM_dom"/>
</dbReference>
<dbReference type="GO" id="GO:0005524">
    <property type="term" value="F:ATP binding"/>
    <property type="evidence" value="ECO:0007669"/>
    <property type="project" value="UniProtKB-KW"/>
</dbReference>
<evidence type="ECO:0000259" key="13">
    <source>
        <dbReference type="PROSITE" id="PS50929"/>
    </source>
</evidence>
<dbReference type="PANTHER" id="PTHR43394">
    <property type="entry name" value="ATP-DEPENDENT PERMEASE MDL1, MITOCHONDRIAL"/>
    <property type="match status" value="1"/>
</dbReference>
<dbReference type="FunFam" id="3.40.50.300:FF:000287">
    <property type="entry name" value="Multidrug ABC transporter ATP-binding protein"/>
    <property type="match status" value="1"/>
</dbReference>
<keyword evidence="5 14" id="KW-0067">ATP-binding</keyword>
<dbReference type="InterPro" id="IPR036640">
    <property type="entry name" value="ABC1_TM_sf"/>
</dbReference>
<evidence type="ECO:0000256" key="8">
    <source>
        <dbReference type="ARBA" id="ARBA00055053"/>
    </source>
</evidence>
<comment type="subcellular location">
    <subcellularLocation>
        <location evidence="1">Cell membrane</location>
        <topology evidence="1">Multi-pass membrane protein</topology>
    </subcellularLocation>
</comment>
<evidence type="ECO:0000256" key="9">
    <source>
        <dbReference type="ARBA" id="ARBA00061644"/>
    </source>
</evidence>
<evidence type="ECO:0000259" key="12">
    <source>
        <dbReference type="PROSITE" id="PS50893"/>
    </source>
</evidence>
<gene>
    <name evidence="14" type="ORF">ATOP_08870</name>
</gene>
<evidence type="ECO:0000313" key="14">
    <source>
        <dbReference type="EMBL" id="GJM55232.1"/>
    </source>
</evidence>
<dbReference type="GO" id="GO:0005886">
    <property type="term" value="C:plasma membrane"/>
    <property type="evidence" value="ECO:0007669"/>
    <property type="project" value="UniProtKB-SubCell"/>
</dbReference>
<dbReference type="SMART" id="SM00382">
    <property type="entry name" value="AAA"/>
    <property type="match status" value="1"/>
</dbReference>
<organism evidence="14 15">
    <name type="scientific">Granulimonas faecalis</name>
    <dbReference type="NCBI Taxonomy" id="2894155"/>
    <lineage>
        <taxon>Bacteria</taxon>
        <taxon>Bacillati</taxon>
        <taxon>Actinomycetota</taxon>
        <taxon>Coriobacteriia</taxon>
        <taxon>Coriobacteriales</taxon>
        <taxon>Kribbibacteriaceae</taxon>
        <taxon>Granulimonas</taxon>
    </lineage>
</organism>
<dbReference type="InterPro" id="IPR003439">
    <property type="entry name" value="ABC_transporter-like_ATP-bd"/>
</dbReference>
<dbReference type="InterPro" id="IPR027417">
    <property type="entry name" value="P-loop_NTPase"/>
</dbReference>
<dbReference type="SUPFAM" id="SSF52540">
    <property type="entry name" value="P-loop containing nucleoside triphosphate hydrolases"/>
    <property type="match status" value="1"/>
</dbReference>
<keyword evidence="3 11" id="KW-0812">Transmembrane</keyword>
<comment type="function">
    <text evidence="8">ABC transporter involved in fatty acid import. Transmembrane domains (TMD) form a pore in the membrane and the ATP-binding domain (NBD) is responsible for energy generation.</text>
</comment>
<dbReference type="Gene3D" id="1.20.1560.10">
    <property type="entry name" value="ABC transporter type 1, transmembrane domain"/>
    <property type="match status" value="1"/>
</dbReference>
<feature type="domain" description="ABC transmembrane type-1" evidence="13">
    <location>
        <begin position="27"/>
        <end position="314"/>
    </location>
</feature>
<dbReference type="InterPro" id="IPR017871">
    <property type="entry name" value="ABC_transporter-like_CS"/>
</dbReference>
<feature type="transmembrane region" description="Helical" evidence="11">
    <location>
        <begin position="170"/>
        <end position="187"/>
    </location>
</feature>
<dbReference type="EMBL" id="BQKC01000001">
    <property type="protein sequence ID" value="GJM55232.1"/>
    <property type="molecule type" value="Genomic_DNA"/>
</dbReference>
<keyword evidence="2" id="KW-0813">Transport</keyword>
<dbReference type="PROSITE" id="PS50929">
    <property type="entry name" value="ABC_TM1F"/>
    <property type="match status" value="1"/>
</dbReference>
<feature type="transmembrane region" description="Helical" evidence="11">
    <location>
        <begin position="65"/>
        <end position="85"/>
    </location>
</feature>
<dbReference type="Gene3D" id="3.40.50.300">
    <property type="entry name" value="P-loop containing nucleotide triphosphate hydrolases"/>
    <property type="match status" value="1"/>
</dbReference>
<evidence type="ECO:0000313" key="15">
    <source>
        <dbReference type="Proteomes" id="UP001055025"/>
    </source>
</evidence>
<evidence type="ECO:0000256" key="5">
    <source>
        <dbReference type="ARBA" id="ARBA00022840"/>
    </source>
</evidence>
<dbReference type="Proteomes" id="UP001055025">
    <property type="component" value="Unassembled WGS sequence"/>
</dbReference>
<dbReference type="CDD" id="cd03254">
    <property type="entry name" value="ABCC_Glucan_exporter_like"/>
    <property type="match status" value="1"/>
</dbReference>
<proteinExistence type="inferred from homology"/>
<dbReference type="Pfam" id="PF00005">
    <property type="entry name" value="ABC_tran"/>
    <property type="match status" value="1"/>
</dbReference>
<keyword evidence="4" id="KW-0547">Nucleotide-binding</keyword>
<keyword evidence="6 11" id="KW-1133">Transmembrane helix</keyword>
<evidence type="ECO:0000256" key="10">
    <source>
        <dbReference type="ARBA" id="ARBA00071747"/>
    </source>
</evidence>
<dbReference type="RefSeq" id="WP_135977561.1">
    <property type="nucleotide sequence ID" value="NZ_BQKC01000001.1"/>
</dbReference>
<evidence type="ECO:0000256" key="3">
    <source>
        <dbReference type="ARBA" id="ARBA00022692"/>
    </source>
</evidence>
<dbReference type="AlphaFoldDB" id="A0AAV5B275"/>
<evidence type="ECO:0000256" key="1">
    <source>
        <dbReference type="ARBA" id="ARBA00004651"/>
    </source>
</evidence>
<comment type="caution">
    <text evidence="14">The sequence shown here is derived from an EMBL/GenBank/DDBJ whole genome shotgun (WGS) entry which is preliminary data.</text>
</comment>
<sequence length="587" mass="63055">MRWEDAAPREVLARIVSYVRPHRGLVAAAFLTAVGSQGLALTVPVLVGLAIDAVVGPGQVAWGDLAWLMGCLACVVAAVALLQWLQGYTTSRLTYDTVRDLRDAAYGKFRRLPVSYIDDHPHGDIMSRVVNDADAVGDGLLQGVQQLFCGVVAVVGTLAFMFWISPAIAVVVVVVTPVSVLVAAFIAKVGHTSFAAQQEIQGDLGGYVEEHVSNQRLLWAFGRAGEAEKGFAALNDRLYTVGERAQFAGSLTNPGTRFANNVVYAVVAAIGCWACLTGFPGPLSIGGVQSFLSYTTQYTKPFNDISGVMTQLQTAFASARRLFALIDAPEMEPDPADALVLPEEPAGEMGFSDVSFGYEPGRPLLEGLTWHADPGERVAVVGPTGCGKTTLINLLLRFYDADSGTIRVDGRDTRALTRASLRRAFGMVLQDTWLFEGTVADNIAYGRPDATREEVWAAAERAFAADFIERMPEGYDTVVGEGGAGLSQGQRQLLCIARVMLVDPPILLLDEATSSIDTRTEALVQEAFDAMMAGRTSLVVAHRLSTVRSADQILVMGRGTIVERGTHEELLALGGEYAKLYRSQFEG</sequence>
<dbReference type="CDD" id="cd18547">
    <property type="entry name" value="ABC_6TM_Tm288_like"/>
    <property type="match status" value="1"/>
</dbReference>
<dbReference type="InterPro" id="IPR039421">
    <property type="entry name" value="Type_1_exporter"/>
</dbReference>
<keyword evidence="15" id="KW-1185">Reference proteome</keyword>
<dbReference type="Pfam" id="PF00664">
    <property type="entry name" value="ABC_membrane"/>
    <property type="match status" value="1"/>
</dbReference>
<dbReference type="PANTHER" id="PTHR43394:SF1">
    <property type="entry name" value="ATP-BINDING CASSETTE SUB-FAMILY B MEMBER 10, MITOCHONDRIAL"/>
    <property type="match status" value="1"/>
</dbReference>
<feature type="domain" description="ABC transporter" evidence="12">
    <location>
        <begin position="349"/>
        <end position="583"/>
    </location>
</feature>
<feature type="transmembrane region" description="Helical" evidence="11">
    <location>
        <begin position="147"/>
        <end position="164"/>
    </location>
</feature>
<dbReference type="InterPro" id="IPR003593">
    <property type="entry name" value="AAA+_ATPase"/>
</dbReference>
<evidence type="ECO:0000256" key="4">
    <source>
        <dbReference type="ARBA" id="ARBA00022741"/>
    </source>
</evidence>
<dbReference type="PROSITE" id="PS50893">
    <property type="entry name" value="ABC_TRANSPORTER_2"/>
    <property type="match status" value="1"/>
</dbReference>
<keyword evidence="7 11" id="KW-0472">Membrane</keyword>
<dbReference type="GO" id="GO:0016887">
    <property type="term" value="F:ATP hydrolysis activity"/>
    <property type="evidence" value="ECO:0007669"/>
    <property type="project" value="InterPro"/>
</dbReference>
<evidence type="ECO:0000256" key="6">
    <source>
        <dbReference type="ARBA" id="ARBA00022989"/>
    </source>
</evidence>
<accession>A0AAV5B275</accession>
<evidence type="ECO:0000256" key="7">
    <source>
        <dbReference type="ARBA" id="ARBA00023136"/>
    </source>
</evidence>
<comment type="similarity">
    <text evidence="9">Belongs to the ABC transporter superfamily. Lipid exporter (TC 3.A.1.106) family.</text>
</comment>
<evidence type="ECO:0000256" key="2">
    <source>
        <dbReference type="ARBA" id="ARBA00022448"/>
    </source>
</evidence>
<dbReference type="PROSITE" id="PS00211">
    <property type="entry name" value="ABC_TRANSPORTER_1"/>
    <property type="match status" value="1"/>
</dbReference>
<name>A0AAV5B275_9ACTN</name>
<evidence type="ECO:0000256" key="11">
    <source>
        <dbReference type="SAM" id="Phobius"/>
    </source>
</evidence>
<dbReference type="SUPFAM" id="SSF90123">
    <property type="entry name" value="ABC transporter transmembrane region"/>
    <property type="match status" value="1"/>
</dbReference>
<protein>
    <recommendedName>
        <fullName evidence="10">Fatty acid ABC transporter ATP-binding/permease protein</fullName>
    </recommendedName>
</protein>
<reference evidence="14" key="1">
    <citation type="journal article" date="2022" name="Int. J. Syst. Evol. Microbiol.">
        <title>Granulimonas faecalis gen. nov., sp. nov., and Leptogranulimonas caecicola gen. nov., sp. nov., novel lactate-producing Atopobiaceae bacteria isolated from mouse intestines, and an emended description of the family Atopobiaceae.</title>
        <authorList>
            <person name="Morinaga K."/>
            <person name="Kusada H."/>
            <person name="Sakamoto S."/>
            <person name="Murakami T."/>
            <person name="Toyoda A."/>
            <person name="Mori H."/>
            <person name="Meng X.Y."/>
            <person name="Takashino M."/>
            <person name="Murotomi K."/>
            <person name="Tamaki H."/>
        </authorList>
    </citation>
    <scope>NUCLEOTIDE SEQUENCE</scope>
    <source>
        <strain evidence="14">OPF53</strain>
    </source>
</reference>
<dbReference type="GO" id="GO:0015421">
    <property type="term" value="F:ABC-type oligopeptide transporter activity"/>
    <property type="evidence" value="ECO:0007669"/>
    <property type="project" value="TreeGrafter"/>
</dbReference>
<feature type="transmembrane region" description="Helical" evidence="11">
    <location>
        <begin position="24"/>
        <end position="45"/>
    </location>
</feature>